<keyword evidence="8" id="KW-0460">Magnesium</keyword>
<dbReference type="InterPro" id="IPR000836">
    <property type="entry name" value="PRTase_dom"/>
</dbReference>
<evidence type="ECO:0000256" key="6">
    <source>
        <dbReference type="ARBA" id="ARBA00022777"/>
    </source>
</evidence>
<dbReference type="Pfam" id="PF13793">
    <property type="entry name" value="Pribosyltran_N"/>
    <property type="match status" value="1"/>
</dbReference>
<reference evidence="11" key="1">
    <citation type="submission" date="2016-08" db="EMBL/GenBank/DDBJ databases">
        <title>Sequencing, Assembly and Comparative Genomics of S. aureofaciens ATCC 10762.</title>
        <authorList>
            <person name="Gradnigo J.S."/>
            <person name="Johnson N."/>
            <person name="Somerville G.A."/>
        </authorList>
    </citation>
    <scope>NUCLEOTIDE SEQUENCE [LARGE SCALE GENOMIC DNA]</scope>
    <source>
        <strain evidence="11">ATCC 10762</strain>
    </source>
</reference>
<dbReference type="GO" id="GO:0005524">
    <property type="term" value="F:ATP binding"/>
    <property type="evidence" value="ECO:0007669"/>
    <property type="project" value="UniProtKB-KW"/>
</dbReference>
<keyword evidence="5" id="KW-0547">Nucleotide-binding</keyword>
<dbReference type="GO" id="GO:0002189">
    <property type="term" value="C:ribose phosphate diphosphokinase complex"/>
    <property type="evidence" value="ECO:0007669"/>
    <property type="project" value="TreeGrafter"/>
</dbReference>
<name>A0A1E7NFR5_KITAU</name>
<dbReference type="SMART" id="SM01400">
    <property type="entry name" value="Pribosyltran_N"/>
    <property type="match status" value="1"/>
</dbReference>
<dbReference type="GO" id="GO:0005737">
    <property type="term" value="C:cytoplasm"/>
    <property type="evidence" value="ECO:0007669"/>
    <property type="project" value="TreeGrafter"/>
</dbReference>
<keyword evidence="7" id="KW-0067">ATP-binding</keyword>
<dbReference type="PANTHER" id="PTHR10210:SF32">
    <property type="entry name" value="RIBOSE-PHOSPHATE PYROPHOSPHOKINASE 2"/>
    <property type="match status" value="1"/>
</dbReference>
<dbReference type="CDD" id="cd06223">
    <property type="entry name" value="PRTases_typeI"/>
    <property type="match status" value="1"/>
</dbReference>
<gene>
    <name evidence="11" type="ORF">HS99_0002230</name>
</gene>
<dbReference type="Pfam" id="PF14572">
    <property type="entry name" value="Pribosyl_synth"/>
    <property type="match status" value="1"/>
</dbReference>
<dbReference type="GO" id="GO:0016301">
    <property type="term" value="F:kinase activity"/>
    <property type="evidence" value="ECO:0007669"/>
    <property type="project" value="UniProtKB-KW"/>
</dbReference>
<keyword evidence="4" id="KW-0545">Nucleotide biosynthesis</keyword>
<dbReference type="GO" id="GO:0000287">
    <property type="term" value="F:magnesium ion binding"/>
    <property type="evidence" value="ECO:0007669"/>
    <property type="project" value="InterPro"/>
</dbReference>
<evidence type="ECO:0000256" key="9">
    <source>
        <dbReference type="ARBA" id="ARBA00049535"/>
    </source>
</evidence>
<protein>
    <recommendedName>
        <fullName evidence="1">ribose-phosphate diphosphokinase</fullName>
        <ecNumber evidence="1">2.7.6.1</ecNumber>
    </recommendedName>
</protein>
<feature type="domain" description="Ribose-phosphate pyrophosphokinase N-terminal" evidence="10">
    <location>
        <begin position="6"/>
        <end position="119"/>
    </location>
</feature>
<comment type="caution">
    <text evidence="11">The sequence shown here is derived from an EMBL/GenBank/DDBJ whole genome shotgun (WGS) entry which is preliminary data.</text>
</comment>
<keyword evidence="6" id="KW-0418">Kinase</keyword>
<evidence type="ECO:0000256" key="4">
    <source>
        <dbReference type="ARBA" id="ARBA00022727"/>
    </source>
</evidence>
<dbReference type="Proteomes" id="UP000037395">
    <property type="component" value="Unassembled WGS sequence"/>
</dbReference>
<organism evidence="11 12">
    <name type="scientific">Kitasatospora aureofaciens</name>
    <name type="common">Streptomyces aureofaciens</name>
    <dbReference type="NCBI Taxonomy" id="1894"/>
    <lineage>
        <taxon>Bacteria</taxon>
        <taxon>Bacillati</taxon>
        <taxon>Actinomycetota</taxon>
        <taxon>Actinomycetes</taxon>
        <taxon>Kitasatosporales</taxon>
        <taxon>Streptomycetaceae</taxon>
        <taxon>Kitasatospora</taxon>
    </lineage>
</organism>
<dbReference type="SUPFAM" id="SSF53271">
    <property type="entry name" value="PRTase-like"/>
    <property type="match status" value="2"/>
</dbReference>
<keyword evidence="3" id="KW-0479">Metal-binding</keyword>
<evidence type="ECO:0000259" key="10">
    <source>
        <dbReference type="Pfam" id="PF13793"/>
    </source>
</evidence>
<keyword evidence="12" id="KW-1185">Reference proteome</keyword>
<evidence type="ECO:0000256" key="1">
    <source>
        <dbReference type="ARBA" id="ARBA00013247"/>
    </source>
</evidence>
<dbReference type="FunFam" id="3.40.50.2020:FF:000007">
    <property type="entry name" value="Ribose-phosphate pyrophosphokinase"/>
    <property type="match status" value="1"/>
</dbReference>
<comment type="catalytic activity">
    <reaction evidence="9">
        <text>D-ribose 5-phosphate + ATP = 5-phospho-alpha-D-ribose 1-diphosphate + AMP + H(+)</text>
        <dbReference type="Rhea" id="RHEA:15609"/>
        <dbReference type="ChEBI" id="CHEBI:15378"/>
        <dbReference type="ChEBI" id="CHEBI:30616"/>
        <dbReference type="ChEBI" id="CHEBI:58017"/>
        <dbReference type="ChEBI" id="CHEBI:78346"/>
        <dbReference type="ChEBI" id="CHEBI:456215"/>
        <dbReference type="EC" id="2.7.6.1"/>
    </reaction>
</comment>
<dbReference type="GO" id="GO:0006164">
    <property type="term" value="P:purine nucleotide biosynthetic process"/>
    <property type="evidence" value="ECO:0007669"/>
    <property type="project" value="TreeGrafter"/>
</dbReference>
<dbReference type="Gene3D" id="3.40.50.2020">
    <property type="match status" value="2"/>
</dbReference>
<dbReference type="InterPro" id="IPR029099">
    <property type="entry name" value="Pribosyltran_N"/>
</dbReference>
<dbReference type="GO" id="GO:0006015">
    <property type="term" value="P:5-phosphoribose 1-diphosphate biosynthetic process"/>
    <property type="evidence" value="ECO:0007669"/>
    <property type="project" value="TreeGrafter"/>
</dbReference>
<dbReference type="EMBL" id="JPRF03000001">
    <property type="protein sequence ID" value="OEV39527.1"/>
    <property type="molecule type" value="Genomic_DNA"/>
</dbReference>
<evidence type="ECO:0000313" key="11">
    <source>
        <dbReference type="EMBL" id="OEV39527.1"/>
    </source>
</evidence>
<accession>A0A1E7NFR5</accession>
<evidence type="ECO:0000256" key="7">
    <source>
        <dbReference type="ARBA" id="ARBA00022840"/>
    </source>
</evidence>
<evidence type="ECO:0000256" key="3">
    <source>
        <dbReference type="ARBA" id="ARBA00022723"/>
    </source>
</evidence>
<dbReference type="RefSeq" id="WP_030555653.1">
    <property type="nucleotide sequence ID" value="NZ_JBIWMM010000003.1"/>
</dbReference>
<dbReference type="NCBIfam" id="TIGR01251">
    <property type="entry name" value="ribP_PPkin"/>
    <property type="match status" value="1"/>
</dbReference>
<sequence>MTNPRILPGTAHPTLGDAVSEALGTEPVECEVERFPDGELQPVVGHVRGEDVYVVQPTGRDVKEHLIELLLLLDACRRAGTRRVTAVVPYFGYARQDRRTRAGQSVGARVALDALAAAGADRLVVVDPHTPTLEAMSSIPVETLSAVPLLAAALAEHTPAAAVVVSPDLGAVKLAEHYGELLGRPVAIVRKTRLSGSNVKAEELVGDVVVRPAVIVDDMISTGGTVRAAVKVLLAHDAAPDITVAATHPLLGDRATDRLARLPISRLVVADTVPPPRIPTLPHRVRTVAPLLAEAIALPHGGEPLDTLLLRG</sequence>
<evidence type="ECO:0000256" key="8">
    <source>
        <dbReference type="ARBA" id="ARBA00022842"/>
    </source>
</evidence>
<evidence type="ECO:0000313" key="12">
    <source>
        <dbReference type="Proteomes" id="UP000037395"/>
    </source>
</evidence>
<dbReference type="GO" id="GO:0004749">
    <property type="term" value="F:ribose phosphate diphosphokinase activity"/>
    <property type="evidence" value="ECO:0007669"/>
    <property type="project" value="UniProtKB-EC"/>
</dbReference>
<dbReference type="AlphaFoldDB" id="A0A1E7NFR5"/>
<evidence type="ECO:0000256" key="5">
    <source>
        <dbReference type="ARBA" id="ARBA00022741"/>
    </source>
</evidence>
<proteinExistence type="predicted"/>
<dbReference type="OrthoDB" id="9777067at2"/>
<dbReference type="InterPro" id="IPR029057">
    <property type="entry name" value="PRTase-like"/>
</dbReference>
<dbReference type="InterPro" id="IPR005946">
    <property type="entry name" value="Rib-P_diPkinase"/>
</dbReference>
<dbReference type="EC" id="2.7.6.1" evidence="1"/>
<evidence type="ECO:0000256" key="2">
    <source>
        <dbReference type="ARBA" id="ARBA00022679"/>
    </source>
</evidence>
<dbReference type="PANTHER" id="PTHR10210">
    <property type="entry name" value="RIBOSE-PHOSPHATE DIPHOSPHOKINASE FAMILY MEMBER"/>
    <property type="match status" value="1"/>
</dbReference>
<keyword evidence="2" id="KW-0808">Transferase</keyword>